<dbReference type="InterPro" id="IPR027558">
    <property type="entry name" value="Pre_pil_HX9DG_C"/>
</dbReference>
<reference evidence="2 3" key="1">
    <citation type="submission" date="2019-02" db="EMBL/GenBank/DDBJ databases">
        <title>Deep-cultivation of Planctomycetes and their phenomic and genomic characterization uncovers novel biology.</title>
        <authorList>
            <person name="Wiegand S."/>
            <person name="Jogler M."/>
            <person name="Boedeker C."/>
            <person name="Pinto D."/>
            <person name="Vollmers J."/>
            <person name="Rivas-Marin E."/>
            <person name="Kohn T."/>
            <person name="Peeters S.H."/>
            <person name="Heuer A."/>
            <person name="Rast P."/>
            <person name="Oberbeckmann S."/>
            <person name="Bunk B."/>
            <person name="Jeske O."/>
            <person name="Meyerdierks A."/>
            <person name="Storesund J.E."/>
            <person name="Kallscheuer N."/>
            <person name="Luecker S."/>
            <person name="Lage O.M."/>
            <person name="Pohl T."/>
            <person name="Merkel B.J."/>
            <person name="Hornburger P."/>
            <person name="Mueller R.-W."/>
            <person name="Bruemmer F."/>
            <person name="Labrenz M."/>
            <person name="Spormann A.M."/>
            <person name="Op den Camp H."/>
            <person name="Overmann J."/>
            <person name="Amann R."/>
            <person name="Jetten M.S.M."/>
            <person name="Mascher T."/>
            <person name="Medema M.H."/>
            <person name="Devos D.P."/>
            <person name="Kaster A.-K."/>
            <person name="Ovreas L."/>
            <person name="Rohde M."/>
            <person name="Galperin M.Y."/>
            <person name="Jogler C."/>
        </authorList>
    </citation>
    <scope>NUCLEOTIDE SEQUENCE [LARGE SCALE GENOMIC DNA]</scope>
    <source>
        <strain evidence="2 3">Pan44</strain>
    </source>
</reference>
<dbReference type="Gene3D" id="3.30.700.10">
    <property type="entry name" value="Glycoprotein, Type 4 Pilin"/>
    <property type="match status" value="1"/>
</dbReference>
<dbReference type="NCBIfam" id="TIGR02532">
    <property type="entry name" value="IV_pilin_GFxxxE"/>
    <property type="match status" value="1"/>
</dbReference>
<dbReference type="RefSeq" id="WP_145033517.1">
    <property type="nucleotide sequence ID" value="NZ_CP036271.1"/>
</dbReference>
<accession>A0A517SJH5</accession>
<dbReference type="OrthoDB" id="241095at2"/>
<evidence type="ECO:0000259" key="1">
    <source>
        <dbReference type="Pfam" id="PF07596"/>
    </source>
</evidence>
<organism evidence="2 3">
    <name type="scientific">Caulifigura coniformis</name>
    <dbReference type="NCBI Taxonomy" id="2527983"/>
    <lineage>
        <taxon>Bacteria</taxon>
        <taxon>Pseudomonadati</taxon>
        <taxon>Planctomycetota</taxon>
        <taxon>Planctomycetia</taxon>
        <taxon>Planctomycetales</taxon>
        <taxon>Planctomycetaceae</taxon>
        <taxon>Caulifigura</taxon>
    </lineage>
</organism>
<dbReference type="InterPro" id="IPR012902">
    <property type="entry name" value="N_methyl_site"/>
</dbReference>
<dbReference type="Proteomes" id="UP000315700">
    <property type="component" value="Chromosome"/>
</dbReference>
<proteinExistence type="predicted"/>
<dbReference type="NCBIfam" id="TIGR04294">
    <property type="entry name" value="pre_pil_HX9DG"/>
    <property type="match status" value="1"/>
</dbReference>
<dbReference type="PANTHER" id="PTHR30093:SF2">
    <property type="entry name" value="TYPE II SECRETION SYSTEM PROTEIN H"/>
    <property type="match status" value="1"/>
</dbReference>
<evidence type="ECO:0000313" key="3">
    <source>
        <dbReference type="Proteomes" id="UP000315700"/>
    </source>
</evidence>
<dbReference type="InParanoid" id="A0A517SJH5"/>
<evidence type="ECO:0000313" key="2">
    <source>
        <dbReference type="EMBL" id="QDT56283.1"/>
    </source>
</evidence>
<dbReference type="EMBL" id="CP036271">
    <property type="protein sequence ID" value="QDT56283.1"/>
    <property type="molecule type" value="Genomic_DNA"/>
</dbReference>
<name>A0A517SJH5_9PLAN</name>
<dbReference type="KEGG" id="ccos:Pan44_43360"/>
<protein>
    <submittedName>
        <fullName evidence="2">Type II secretion system protein G</fullName>
    </submittedName>
</protein>
<keyword evidence="3" id="KW-1185">Reference proteome</keyword>
<gene>
    <name evidence="2" type="primary">xcpT_47</name>
    <name evidence="2" type="ORF">Pan44_43360</name>
</gene>
<dbReference type="InterPro" id="IPR045584">
    <property type="entry name" value="Pilin-like"/>
</dbReference>
<dbReference type="AlphaFoldDB" id="A0A517SJH5"/>
<dbReference type="Pfam" id="PF07963">
    <property type="entry name" value="N_methyl"/>
    <property type="match status" value="1"/>
</dbReference>
<sequence length="333" mass="35919">MARSRRVGFTLIELLVVIAIIAILIALLLPAVQQAREAARRTQCKNNLKQCGLALHNYHDTHGIFPFSTMGHGSVTAGSAMPTRVHNARGWTMLLPMFEQGPLYNQYDHTAAAAERNVAPGAVLAGNPDLVNRNVVSKSLTMLLCPSDSGDPLYRGADTAGQYKISAAATTAGIYGAKTCYDFNVQRTATASVTAYDGLARETRRMFGVNNSARLRDISDGTSNAVMVAETTLNLHNGITAMWGYANHTSSGIDFAYVDGINFWRCCSWDTPTPFSKPNLGHVAHWGTPGSFHVGGAHVTLGDGGVRFISQNVDRTTQTRLAYIADNQPVGEF</sequence>
<dbReference type="Pfam" id="PF07596">
    <property type="entry name" value="SBP_bac_10"/>
    <property type="match status" value="1"/>
</dbReference>
<dbReference type="SUPFAM" id="SSF54523">
    <property type="entry name" value="Pili subunits"/>
    <property type="match status" value="1"/>
</dbReference>
<dbReference type="InterPro" id="IPR011453">
    <property type="entry name" value="DUF1559"/>
</dbReference>
<feature type="domain" description="DUF1559" evidence="1">
    <location>
        <begin position="33"/>
        <end position="315"/>
    </location>
</feature>
<dbReference type="PANTHER" id="PTHR30093">
    <property type="entry name" value="GENERAL SECRETION PATHWAY PROTEIN G"/>
    <property type="match status" value="1"/>
</dbReference>